<comment type="caution">
    <text evidence="1">The sequence shown here is derived from an EMBL/GenBank/DDBJ whole genome shotgun (WGS) entry which is preliminary data.</text>
</comment>
<dbReference type="Proteomes" id="UP000784294">
    <property type="component" value="Unassembled WGS sequence"/>
</dbReference>
<dbReference type="EMBL" id="CAAALY010028027">
    <property type="protein sequence ID" value="VEL16330.1"/>
    <property type="molecule type" value="Genomic_DNA"/>
</dbReference>
<gene>
    <name evidence="1" type="ORF">PXEA_LOCUS9770</name>
</gene>
<proteinExistence type="predicted"/>
<evidence type="ECO:0000313" key="1">
    <source>
        <dbReference type="EMBL" id="VEL16330.1"/>
    </source>
</evidence>
<organism evidence="1 2">
    <name type="scientific">Protopolystoma xenopodis</name>
    <dbReference type="NCBI Taxonomy" id="117903"/>
    <lineage>
        <taxon>Eukaryota</taxon>
        <taxon>Metazoa</taxon>
        <taxon>Spiralia</taxon>
        <taxon>Lophotrochozoa</taxon>
        <taxon>Platyhelminthes</taxon>
        <taxon>Monogenea</taxon>
        <taxon>Polyopisthocotylea</taxon>
        <taxon>Polystomatidea</taxon>
        <taxon>Polystomatidae</taxon>
        <taxon>Protopolystoma</taxon>
    </lineage>
</organism>
<dbReference type="AlphaFoldDB" id="A0A448WNL9"/>
<name>A0A448WNL9_9PLAT</name>
<reference evidence="1" key="1">
    <citation type="submission" date="2018-11" db="EMBL/GenBank/DDBJ databases">
        <authorList>
            <consortium name="Pathogen Informatics"/>
        </authorList>
    </citation>
    <scope>NUCLEOTIDE SEQUENCE</scope>
</reference>
<evidence type="ECO:0000313" key="2">
    <source>
        <dbReference type="Proteomes" id="UP000784294"/>
    </source>
</evidence>
<accession>A0A448WNL9</accession>
<keyword evidence="2" id="KW-1185">Reference proteome</keyword>
<sequence>MRPTHECLRLASSTEMDATPTAKWGRVVRPEGCPRRRDELGVVENPRPVYATGPVCTCRGAGPMATPRDAIAASLVLICCAVTGPQLINPTAPVDKWRRAPKVMATCFVGGVLHASVGDKRMHVEQHTQVDSALEA</sequence>
<protein>
    <submittedName>
        <fullName evidence="1">Uncharacterized protein</fullName>
    </submittedName>
</protein>